<feature type="compositionally biased region" description="Polar residues" evidence="2">
    <location>
        <begin position="69"/>
        <end position="79"/>
    </location>
</feature>
<dbReference type="InterPro" id="IPR037337">
    <property type="entry name" value="Dip2-like_dom"/>
</dbReference>
<evidence type="ECO:0000259" key="3">
    <source>
        <dbReference type="Pfam" id="PF00501"/>
    </source>
</evidence>
<feature type="region of interest" description="Disordered" evidence="2">
    <location>
        <begin position="69"/>
        <end position="100"/>
    </location>
</feature>
<dbReference type="Proteomes" id="UP000694393">
    <property type="component" value="Unplaced"/>
</dbReference>
<dbReference type="Gene3D" id="3.30.300.30">
    <property type="match status" value="2"/>
</dbReference>
<dbReference type="SUPFAM" id="SSF56801">
    <property type="entry name" value="Acetyl-CoA synthetase-like"/>
    <property type="match status" value="2"/>
</dbReference>
<dbReference type="FunFam" id="3.30.300.30:FF:000003">
    <property type="entry name" value="DIP2 disco-interacting protein 2 homolog A"/>
    <property type="match status" value="1"/>
</dbReference>
<protein>
    <submittedName>
        <fullName evidence="5">Disco interacting protein 2 homolog C</fullName>
    </submittedName>
</protein>
<dbReference type="InterPro" id="IPR025110">
    <property type="entry name" value="AMP-bd_C"/>
</dbReference>
<evidence type="ECO:0000259" key="4">
    <source>
        <dbReference type="Pfam" id="PF23024"/>
    </source>
</evidence>
<keyword evidence="6" id="KW-1185">Reference proteome</keyword>
<dbReference type="InterPro" id="IPR042099">
    <property type="entry name" value="ANL_N_sf"/>
</dbReference>
<evidence type="ECO:0000256" key="2">
    <source>
        <dbReference type="SAM" id="MobiDB-lite"/>
    </source>
</evidence>
<feature type="compositionally biased region" description="Polar residues" evidence="2">
    <location>
        <begin position="87"/>
        <end position="100"/>
    </location>
</feature>
<evidence type="ECO:0000313" key="6">
    <source>
        <dbReference type="Proteomes" id="UP000694393"/>
    </source>
</evidence>
<feature type="compositionally biased region" description="Low complexity" evidence="2">
    <location>
        <begin position="113"/>
        <end position="126"/>
    </location>
</feature>
<organism evidence="5 6">
    <name type="scientific">Pelusios castaneus</name>
    <name type="common">West African mud turtle</name>
    <dbReference type="NCBI Taxonomy" id="367368"/>
    <lineage>
        <taxon>Eukaryota</taxon>
        <taxon>Metazoa</taxon>
        <taxon>Chordata</taxon>
        <taxon>Craniata</taxon>
        <taxon>Vertebrata</taxon>
        <taxon>Euteleostomi</taxon>
        <taxon>Archelosauria</taxon>
        <taxon>Testudinata</taxon>
        <taxon>Testudines</taxon>
        <taxon>Pleurodira</taxon>
        <taxon>Pelomedusidae</taxon>
        <taxon>Pelusios</taxon>
    </lineage>
</organism>
<feature type="domain" description="AMP-dependent synthetase/ligase" evidence="3">
    <location>
        <begin position="843"/>
        <end position="1228"/>
    </location>
</feature>
<evidence type="ECO:0000256" key="1">
    <source>
        <dbReference type="ARBA" id="ARBA00007735"/>
    </source>
</evidence>
<proteinExistence type="inferred from homology"/>
<feature type="domain" description="AMP-binding enzyme C-terminal" evidence="4">
    <location>
        <begin position="1287"/>
        <end position="1389"/>
    </location>
</feature>
<name>A0A8C8S8E9_9SAUR</name>
<accession>A0A8C8S8E9</accession>
<feature type="domain" description="AMP-dependent synthetase/ligase" evidence="3">
    <location>
        <begin position="238"/>
        <end position="490"/>
    </location>
</feature>
<reference evidence="5" key="2">
    <citation type="submission" date="2025-09" db="UniProtKB">
        <authorList>
            <consortium name="Ensembl"/>
        </authorList>
    </citation>
    <scope>IDENTIFICATION</scope>
</reference>
<reference evidence="5" key="1">
    <citation type="submission" date="2025-08" db="UniProtKB">
        <authorList>
            <consortium name="Ensembl"/>
        </authorList>
    </citation>
    <scope>IDENTIFICATION</scope>
</reference>
<dbReference type="CDD" id="cd05905">
    <property type="entry name" value="Dip2"/>
    <property type="match status" value="2"/>
</dbReference>
<dbReference type="InterPro" id="IPR045851">
    <property type="entry name" value="AMP-bd_C_sf"/>
</dbReference>
<dbReference type="InterPro" id="IPR000873">
    <property type="entry name" value="AMP-dep_synth/lig_dom"/>
</dbReference>
<dbReference type="PANTHER" id="PTHR22754:SF33">
    <property type="entry name" value="DISCO-INTERACTING PROTEIN 2 HOMOLOG C"/>
    <property type="match status" value="1"/>
</dbReference>
<feature type="region of interest" description="Disordered" evidence="2">
    <location>
        <begin position="113"/>
        <end position="132"/>
    </location>
</feature>
<dbReference type="Pfam" id="PF23024">
    <property type="entry name" value="AMP-dom_DIP2-like"/>
    <property type="match status" value="1"/>
</dbReference>
<dbReference type="PANTHER" id="PTHR22754">
    <property type="entry name" value="DISCO-INTERACTING PROTEIN 2 DIP2 -RELATED"/>
    <property type="match status" value="1"/>
</dbReference>
<dbReference type="Ensembl" id="ENSPCET00000017321.1">
    <property type="protein sequence ID" value="ENSPCEP00000016732.1"/>
    <property type="gene ID" value="ENSPCEG00000010954.1"/>
</dbReference>
<dbReference type="Pfam" id="PF00501">
    <property type="entry name" value="AMP-binding"/>
    <property type="match status" value="2"/>
</dbReference>
<dbReference type="Gene3D" id="3.40.50.12780">
    <property type="entry name" value="N-terminal domain of ligase-like"/>
    <property type="match status" value="2"/>
</dbReference>
<dbReference type="FunFam" id="3.30.300.30:FF:000001">
    <property type="entry name" value="DIP2 disco-interacting protein 2 homolog C"/>
    <property type="match status" value="1"/>
</dbReference>
<sequence>VLPKCCLNCRCIMCACSACQFECYPESLPFVLDVHTEAVQAALAKHKERKMAVPMPSKRRSLVVQTSMDAYTPPDTSSGSEDEGSVQGDSQGTPTSSQGSINMEHWISQAIHGSTTSTTSSSSTQSGGSGAAHRLADVMQSTDISIDPYSAGVPVSSRVSAKIQQLVNTLKRPKRPPLREFFVDDFEELLEVQQPDPNQPKPEGAPMLAMRGEQLGVVTNWPPSLEAALQRWGTISPKAPCLTTMDTNGKPLYILTYGKLWTRSMKVAYNILHKLGTKQEPMVRPGDRVALVFPNNDPAAFMVAFYGCLLAEVVPVPIEVPLTRKDAGSQQIGFLLGSCGVTVALTSDACHKGLPKSPTGEIPQFKGWPKLLWFVTESKHLSKPPRDWFPHIKDANNDTAYIEYKTCKDGSVLGVTVTRIAQLTHCQALTQACGYTEAETIVNVLDFKKDVGLWHGILTSVMNMMHVISIPYSLMKVNPLSWIQKVCQYKGSISSCDAFLNVFQSKGLRQEVICPCASSPEALTVAIRRMEGIPDGNQPPGRGVLSMHGLTYGVIRVDSEEKLSVLTVQDVGLVMPGAIMCAVKPDGIPQLCRTDEIGELCVCAIATGTSYYGLSGMTKNTFEVFPMTSSGAPISEYPFIRTGLLGFIGPGGLVFVVGKMDGLMVVSGRRHNADDIVATALAVEPMKFVYRGRIAVFSVSVLHDERIVIVAEQRPDSTEEDSFQWMSRVLQAIDSIHQVGVYCLALVPANTLPKTPLGGIHLSETKQLFLEGSLHPCNVLMCPHTCVTNLPKPRQKQPEIGPASVMVGNLVSGKRIAQASGRDLGQIEDNDQARKFLFLSEVLQWRAQTTPDHVLYTLLNCRGTIANSLTCAQLHKRAEKIAVMLMERGHLQDGDHVALVYPPGIDLIAAFYGCLYAGCVPITVRPPHPQNIATTLPTVKMIVEVSRSACLMTTQLICKLLRSREAAAAVDVRTWPPVLDTDDLPKKRPAQIYKPSNPDTLAYLDFSVSTTGMLAGVKMSHAATSAFCRSIKLQCELYPSREVAICLDPYCGLGFVLWCLCSVYSGHQSILIPPSELETNPALWLLAVSQYKVRDTFCSYSVMELCTKGLGSQTESLKGRGLDLSRVRTCVVVAEERPRIALTQSFSKLFKDLGLHPRAVSTSFGCRVNLAICLQGTSGPDPTTVFVDMRILPGVRIIIANPETKGPLGDSHLGEIWVHSAHNASGYFTIYGDESLQSDHFNSRLSFGDTQTIWARTGYLGFLRRTELTDANGERHDALYVVGALDEAMELRGMRYHPIDIETSVIRAHKSITECAVFTWTNLLVVVVELDGSEQEALDLVPLVTNVVLEEHYLIVGVVVVVDIGVIPINSRGEKQRMHLRDGFLADQLDPIYVAYNM</sequence>
<comment type="similarity">
    <text evidence="1">Belongs to the DIP2 family.</text>
</comment>
<evidence type="ECO:0000313" key="5">
    <source>
        <dbReference type="Ensembl" id="ENSPCEP00000016732.1"/>
    </source>
</evidence>